<dbReference type="EMBL" id="SMFL01000014">
    <property type="protein sequence ID" value="TDE10788.1"/>
    <property type="molecule type" value="Genomic_DNA"/>
</dbReference>
<dbReference type="PRINTS" id="PR00080">
    <property type="entry name" value="SDRFAMILY"/>
</dbReference>
<sequence length="298" mass="32217">MKHIILTGSSSGFGMITAQVLAKSGHQVYATMRNIHTSNADTAKNLRHWAEQQHVNIQIVELDVTSDVSVEKAVREILSHSEGKIDVLINNAGSAFIGLNETLSATQTDQMFQINVIGVDRMIKAVLPFMHLQKNGLIITLSSVASRQPIPIMGAYGATKAAVDALSVSYYYELMSSGIDVAIVQPGAYPSTDIFTRQAIPANPDSEKYYGADMRKFKASVVNLFTPGPENPDTAEVAGVIAELIGQEKGQRQLWTIINGGPLADSISETNQSIRQIVDTILYAAGVAKQSPSLQNHH</sequence>
<accession>A0A4V2Z2Z8</accession>
<dbReference type="AlphaFoldDB" id="A0A4V2Z2Z8"/>
<dbReference type="RefSeq" id="WP_131961515.1">
    <property type="nucleotide sequence ID" value="NZ_SMFL01000014.1"/>
</dbReference>
<name>A0A4V2Z2Z8_9BACT</name>
<gene>
    <name evidence="2" type="ORF">E0F88_27330</name>
</gene>
<dbReference type="Pfam" id="PF00106">
    <property type="entry name" value="adh_short"/>
    <property type="match status" value="1"/>
</dbReference>
<evidence type="ECO:0000313" key="3">
    <source>
        <dbReference type="Proteomes" id="UP000294850"/>
    </source>
</evidence>
<dbReference type="InterPro" id="IPR002347">
    <property type="entry name" value="SDR_fam"/>
</dbReference>
<evidence type="ECO:0000256" key="1">
    <source>
        <dbReference type="RuleBase" id="RU000363"/>
    </source>
</evidence>
<comment type="similarity">
    <text evidence="1">Belongs to the short-chain dehydrogenases/reductases (SDR) family.</text>
</comment>
<dbReference type="Gene3D" id="3.40.50.720">
    <property type="entry name" value="NAD(P)-binding Rossmann-like Domain"/>
    <property type="match status" value="1"/>
</dbReference>
<dbReference type="InterPro" id="IPR051911">
    <property type="entry name" value="SDR_oxidoreductase"/>
</dbReference>
<organism evidence="2 3">
    <name type="scientific">Dyadobacter psychrotolerans</name>
    <dbReference type="NCBI Taxonomy" id="2541721"/>
    <lineage>
        <taxon>Bacteria</taxon>
        <taxon>Pseudomonadati</taxon>
        <taxon>Bacteroidota</taxon>
        <taxon>Cytophagia</taxon>
        <taxon>Cytophagales</taxon>
        <taxon>Spirosomataceae</taxon>
        <taxon>Dyadobacter</taxon>
    </lineage>
</organism>
<dbReference type="SUPFAM" id="SSF51735">
    <property type="entry name" value="NAD(P)-binding Rossmann-fold domains"/>
    <property type="match status" value="1"/>
</dbReference>
<keyword evidence="3" id="KW-1185">Reference proteome</keyword>
<dbReference type="Proteomes" id="UP000294850">
    <property type="component" value="Unassembled WGS sequence"/>
</dbReference>
<evidence type="ECO:0000313" key="2">
    <source>
        <dbReference type="EMBL" id="TDE10788.1"/>
    </source>
</evidence>
<dbReference type="PANTHER" id="PTHR43976">
    <property type="entry name" value="SHORT CHAIN DEHYDROGENASE"/>
    <property type="match status" value="1"/>
</dbReference>
<reference evidence="2 3" key="1">
    <citation type="submission" date="2019-03" db="EMBL/GenBank/DDBJ databases">
        <title>Dyadobacter AR-3-6 sp. nov., isolated from arctic soil.</title>
        <authorList>
            <person name="Chaudhary D.K."/>
        </authorList>
    </citation>
    <scope>NUCLEOTIDE SEQUENCE [LARGE SCALE GENOMIC DNA]</scope>
    <source>
        <strain evidence="2 3">AR-3-6</strain>
    </source>
</reference>
<dbReference type="PANTHER" id="PTHR43976:SF9">
    <property type="entry name" value="OXIDOREDUCTASE"/>
    <property type="match status" value="1"/>
</dbReference>
<dbReference type="OrthoDB" id="9786056at2"/>
<proteinExistence type="inferred from homology"/>
<dbReference type="InterPro" id="IPR036291">
    <property type="entry name" value="NAD(P)-bd_dom_sf"/>
</dbReference>
<protein>
    <submittedName>
        <fullName evidence="2">SDR family NAD(P)-dependent oxidoreductase</fullName>
    </submittedName>
</protein>
<comment type="caution">
    <text evidence="2">The sequence shown here is derived from an EMBL/GenBank/DDBJ whole genome shotgun (WGS) entry which is preliminary data.</text>
</comment>
<dbReference type="PRINTS" id="PR00081">
    <property type="entry name" value="GDHRDH"/>
</dbReference>